<dbReference type="RefSeq" id="WP_005468447.1">
    <property type="nucleotide sequence ID" value="NZ_KB291042.1"/>
</dbReference>
<dbReference type="HOGENOM" id="CLU_054524_1_0_10"/>
<dbReference type="PANTHER" id="PTHR33371:SF4">
    <property type="entry name" value="INTERMEMBRANE PHOSPHOLIPID TRANSPORT SYSTEM BINDING PROTEIN MLAD"/>
    <property type="match status" value="1"/>
</dbReference>
<proteinExistence type="predicted"/>
<protein>
    <submittedName>
        <fullName evidence="3">Virulence factor Mce family protein</fullName>
    </submittedName>
</protein>
<dbReference type="eggNOG" id="COG1463">
    <property type="taxonomic scope" value="Bacteria"/>
</dbReference>
<evidence type="ECO:0000313" key="3">
    <source>
        <dbReference type="EMBL" id="EKY02761.1"/>
    </source>
</evidence>
<dbReference type="EMBL" id="AMEQ01000011">
    <property type="protein sequence ID" value="EKY02761.1"/>
    <property type="molecule type" value="Genomic_DNA"/>
</dbReference>
<dbReference type="STRING" id="1127696.HMPREF9134_00305"/>
<dbReference type="AlphaFoldDB" id="L1NHF6"/>
<dbReference type="Proteomes" id="UP000010408">
    <property type="component" value="Unassembled WGS sequence"/>
</dbReference>
<dbReference type="InterPro" id="IPR003399">
    <property type="entry name" value="Mce/MlaD"/>
</dbReference>
<feature type="domain" description="Mce/MlaD" evidence="2">
    <location>
        <begin position="36"/>
        <end position="106"/>
    </location>
</feature>
<dbReference type="Pfam" id="PF02470">
    <property type="entry name" value="MlaD"/>
    <property type="match status" value="1"/>
</dbReference>
<evidence type="ECO:0000256" key="1">
    <source>
        <dbReference type="SAM" id="Phobius"/>
    </source>
</evidence>
<sequence>MKMKREVQIGLLTIVALAICYVGINFLKGIEIFKKSTTYYAHFDNLSSVTVATPVIVSGFKVGTVRDVKFDYLRGYGATVELALDPHVRITRESLIKIKVNPLSGSELVLSIADSTKRYLNEGDTIPSVSPTGDLLSVATEQILPAVNNMIPTINATLVRLNTLLNDKQIDTMLMSLTASTAQLNGMMANLNRTSSSLAPVVSNVEGLTSNLNTFSRQLTAVQLDSMLLALQKTTDQLQQVSAQLRSRDNTAGLLLNDPSLYNRLDSLVGSADKLMRDLKENPKRYVHFSVF</sequence>
<keyword evidence="1" id="KW-0472">Membrane</keyword>
<dbReference type="PATRIC" id="fig|1127696.3.peg.256"/>
<name>L1NHF6_9PORP</name>
<evidence type="ECO:0000313" key="4">
    <source>
        <dbReference type="Proteomes" id="UP000010408"/>
    </source>
</evidence>
<organism evidence="3 4">
    <name type="scientific">Porphyromonas catoniae F0037</name>
    <dbReference type="NCBI Taxonomy" id="1127696"/>
    <lineage>
        <taxon>Bacteria</taxon>
        <taxon>Pseudomonadati</taxon>
        <taxon>Bacteroidota</taxon>
        <taxon>Bacteroidia</taxon>
        <taxon>Bacteroidales</taxon>
        <taxon>Porphyromonadaceae</taxon>
        <taxon>Porphyromonas</taxon>
    </lineage>
</organism>
<reference evidence="3 4" key="1">
    <citation type="submission" date="2012-05" db="EMBL/GenBank/DDBJ databases">
        <authorList>
            <person name="Weinstock G."/>
            <person name="Sodergren E."/>
            <person name="Lobos E.A."/>
            <person name="Fulton L."/>
            <person name="Fulton R."/>
            <person name="Courtney L."/>
            <person name="Fronick C."/>
            <person name="O'Laughlin M."/>
            <person name="Godfrey J."/>
            <person name="Wilson R.M."/>
            <person name="Miner T."/>
            <person name="Farmer C."/>
            <person name="Delehaunty K."/>
            <person name="Cordes M."/>
            <person name="Minx P."/>
            <person name="Tomlinson C."/>
            <person name="Chen J."/>
            <person name="Wollam A."/>
            <person name="Pepin K.H."/>
            <person name="Bhonagiri V."/>
            <person name="Zhang X."/>
            <person name="Suruliraj S."/>
            <person name="Warren W."/>
            <person name="Mitreva M."/>
            <person name="Mardis E.R."/>
            <person name="Wilson R.K."/>
        </authorList>
    </citation>
    <scope>NUCLEOTIDE SEQUENCE [LARGE SCALE GENOMIC DNA]</scope>
    <source>
        <strain evidence="3 4">F0037</strain>
    </source>
</reference>
<dbReference type="PANTHER" id="PTHR33371">
    <property type="entry name" value="INTERMEMBRANE PHOSPHOLIPID TRANSPORT SYSTEM BINDING PROTEIN MLAD-RELATED"/>
    <property type="match status" value="1"/>
</dbReference>
<evidence type="ECO:0000259" key="2">
    <source>
        <dbReference type="Pfam" id="PF02470"/>
    </source>
</evidence>
<feature type="transmembrane region" description="Helical" evidence="1">
    <location>
        <begin position="7"/>
        <end position="27"/>
    </location>
</feature>
<comment type="caution">
    <text evidence="3">The sequence shown here is derived from an EMBL/GenBank/DDBJ whole genome shotgun (WGS) entry which is preliminary data.</text>
</comment>
<gene>
    <name evidence="3" type="ORF">HMPREF9134_00305</name>
</gene>
<accession>L1NHF6</accession>
<dbReference type="InterPro" id="IPR052336">
    <property type="entry name" value="MlaD_Phospholipid_Transporter"/>
</dbReference>
<keyword evidence="1" id="KW-0812">Transmembrane</keyword>
<keyword evidence="1" id="KW-1133">Transmembrane helix</keyword>